<dbReference type="AlphaFoldDB" id="A0A7D9LDP3"/>
<feature type="compositionally biased region" description="Basic and acidic residues" evidence="1">
    <location>
        <begin position="1"/>
        <end position="36"/>
    </location>
</feature>
<accession>A0A7D9LDP3</accession>
<dbReference type="EMBL" id="CACRXK020017117">
    <property type="protein sequence ID" value="CAB4030759.1"/>
    <property type="molecule type" value="Genomic_DNA"/>
</dbReference>
<keyword evidence="3" id="KW-1185">Reference proteome</keyword>
<reference evidence="2" key="1">
    <citation type="submission" date="2020-04" db="EMBL/GenBank/DDBJ databases">
        <authorList>
            <person name="Alioto T."/>
            <person name="Alioto T."/>
            <person name="Gomez Garrido J."/>
        </authorList>
    </citation>
    <scope>NUCLEOTIDE SEQUENCE</scope>
    <source>
        <strain evidence="2">A484AB</strain>
    </source>
</reference>
<sequence length="75" mass="8416">MENFLKEISSHEPDLTPDPRIKWKTSPEEGSEDSKDGSITSPLVRDLADSIPEGQDGIDIAEFESCEVFEKETYV</sequence>
<feature type="region of interest" description="Disordered" evidence="1">
    <location>
        <begin position="1"/>
        <end position="58"/>
    </location>
</feature>
<evidence type="ECO:0000256" key="1">
    <source>
        <dbReference type="SAM" id="MobiDB-lite"/>
    </source>
</evidence>
<organism evidence="2 3">
    <name type="scientific">Paramuricea clavata</name>
    <name type="common">Red gorgonian</name>
    <name type="synonym">Violescent sea-whip</name>
    <dbReference type="NCBI Taxonomy" id="317549"/>
    <lineage>
        <taxon>Eukaryota</taxon>
        <taxon>Metazoa</taxon>
        <taxon>Cnidaria</taxon>
        <taxon>Anthozoa</taxon>
        <taxon>Octocorallia</taxon>
        <taxon>Malacalcyonacea</taxon>
        <taxon>Plexauridae</taxon>
        <taxon>Paramuricea</taxon>
    </lineage>
</organism>
<gene>
    <name evidence="2" type="ORF">PACLA_8A059362</name>
</gene>
<evidence type="ECO:0000313" key="2">
    <source>
        <dbReference type="EMBL" id="CAB4030759.1"/>
    </source>
</evidence>
<dbReference type="Proteomes" id="UP001152795">
    <property type="component" value="Unassembled WGS sequence"/>
</dbReference>
<evidence type="ECO:0000313" key="3">
    <source>
        <dbReference type="Proteomes" id="UP001152795"/>
    </source>
</evidence>
<proteinExistence type="predicted"/>
<name>A0A7D9LDP3_PARCT</name>
<protein>
    <submittedName>
        <fullName evidence="2">Uncharacterized protein</fullName>
    </submittedName>
</protein>
<comment type="caution">
    <text evidence="2">The sequence shown here is derived from an EMBL/GenBank/DDBJ whole genome shotgun (WGS) entry which is preliminary data.</text>
</comment>